<dbReference type="GO" id="GO:0043565">
    <property type="term" value="F:sequence-specific DNA binding"/>
    <property type="evidence" value="ECO:0007669"/>
    <property type="project" value="InterPro"/>
</dbReference>
<evidence type="ECO:0000259" key="7">
    <source>
        <dbReference type="PROSITE" id="PS50811"/>
    </source>
</evidence>
<evidence type="ECO:0000256" key="6">
    <source>
        <dbReference type="SAM" id="MobiDB-lite"/>
    </source>
</evidence>
<keyword evidence="3" id="KW-0238">DNA-binding</keyword>
<accession>A0A7U0F6I9</accession>
<feature type="domain" description="WRKY" evidence="7">
    <location>
        <begin position="140"/>
        <end position="203"/>
    </location>
</feature>
<dbReference type="Pfam" id="PF03106">
    <property type="entry name" value="WRKY"/>
    <property type="match status" value="1"/>
</dbReference>
<gene>
    <name evidence="8" type="primary">WRKY18</name>
</gene>
<feature type="compositionally biased region" description="Basic and acidic residues" evidence="6">
    <location>
        <begin position="94"/>
        <end position="107"/>
    </location>
</feature>
<sequence>MGTCAIEPEILSKKLMKGLVQGRDSATQLRTLLCKPFGDHGSVISAEELAEKILTSFDETISLLTSSSSDNSDDHGALNGGDLMNDGHGISPEPLDHHSHCDDRSSEEYSGESSKKRSAPALKDRRGCYKRRKSSQSWTTIMPTIEDGQAWRKYGQKEILNSQYPRAYFRCTRKNEQGCRATKQVQQTQDNPKMYQTTYIGQHTCKHILKAPQMIVDNSEPYNFESLVNNYKASTTTIDFDHHHSRNKNGSGIGAPTLMEEEQEQDQVLMIKEEAQISEDLSEKSSFDTEDLWSDFKDIELSDPSMGLLSPNGRRAGTDHDQGTVDSIPFSFVDRISMDIMVDDFVVKSIDFPDFDEAEFPLGSA</sequence>
<name>A0A7U0F6I9_BOENI</name>
<comment type="subcellular location">
    <subcellularLocation>
        <location evidence="1">Nucleus</location>
    </subcellularLocation>
</comment>
<dbReference type="Gene3D" id="2.20.25.80">
    <property type="entry name" value="WRKY domain"/>
    <property type="match status" value="1"/>
</dbReference>
<evidence type="ECO:0000313" key="8">
    <source>
        <dbReference type="EMBL" id="QQV37207.1"/>
    </source>
</evidence>
<protein>
    <submittedName>
        <fullName evidence="8">WRKY transcription factor</fullName>
    </submittedName>
</protein>
<dbReference type="SMART" id="SM00774">
    <property type="entry name" value="WRKY"/>
    <property type="match status" value="1"/>
</dbReference>
<evidence type="ECO:0000256" key="4">
    <source>
        <dbReference type="ARBA" id="ARBA00023163"/>
    </source>
</evidence>
<dbReference type="InterPro" id="IPR044810">
    <property type="entry name" value="WRKY_plant"/>
</dbReference>
<feature type="region of interest" description="Disordered" evidence="6">
    <location>
        <begin position="66"/>
        <end position="130"/>
    </location>
</feature>
<dbReference type="GO" id="GO:0003700">
    <property type="term" value="F:DNA-binding transcription factor activity"/>
    <property type="evidence" value="ECO:0007669"/>
    <property type="project" value="InterPro"/>
</dbReference>
<dbReference type="SUPFAM" id="SSF118290">
    <property type="entry name" value="WRKY DNA-binding domain"/>
    <property type="match status" value="1"/>
</dbReference>
<organism evidence="8">
    <name type="scientific">Boehmeria nivea</name>
    <name type="common">Chinese grass</name>
    <name type="synonym">Urtica nivea</name>
    <dbReference type="NCBI Taxonomy" id="83906"/>
    <lineage>
        <taxon>Eukaryota</taxon>
        <taxon>Viridiplantae</taxon>
        <taxon>Streptophyta</taxon>
        <taxon>Embryophyta</taxon>
        <taxon>Tracheophyta</taxon>
        <taxon>Spermatophyta</taxon>
        <taxon>Magnoliopsida</taxon>
        <taxon>eudicotyledons</taxon>
        <taxon>Gunneridae</taxon>
        <taxon>Pentapetalae</taxon>
        <taxon>rosids</taxon>
        <taxon>fabids</taxon>
        <taxon>Rosales</taxon>
        <taxon>Urticaceae</taxon>
        <taxon>Boehmeria</taxon>
    </lineage>
</organism>
<evidence type="ECO:0000256" key="3">
    <source>
        <dbReference type="ARBA" id="ARBA00023125"/>
    </source>
</evidence>
<keyword evidence="2" id="KW-0805">Transcription regulation</keyword>
<keyword evidence="5" id="KW-0539">Nucleus</keyword>
<dbReference type="GO" id="GO:0005634">
    <property type="term" value="C:nucleus"/>
    <property type="evidence" value="ECO:0007669"/>
    <property type="project" value="UniProtKB-SubCell"/>
</dbReference>
<dbReference type="PROSITE" id="PS50811">
    <property type="entry name" value="WRKY"/>
    <property type="match status" value="1"/>
</dbReference>
<evidence type="ECO:0000256" key="5">
    <source>
        <dbReference type="ARBA" id="ARBA00023242"/>
    </source>
</evidence>
<proteinExistence type="evidence at transcript level"/>
<dbReference type="PANTHER" id="PTHR31282">
    <property type="entry name" value="WRKY TRANSCRIPTION FACTOR 21-RELATED"/>
    <property type="match status" value="1"/>
</dbReference>
<dbReference type="EMBL" id="MT123318">
    <property type="protein sequence ID" value="QQV37207.1"/>
    <property type="molecule type" value="mRNA"/>
</dbReference>
<dbReference type="InterPro" id="IPR003657">
    <property type="entry name" value="WRKY_dom"/>
</dbReference>
<keyword evidence="4" id="KW-0804">Transcription</keyword>
<evidence type="ECO:0000256" key="2">
    <source>
        <dbReference type="ARBA" id="ARBA00023015"/>
    </source>
</evidence>
<dbReference type="InterPro" id="IPR036576">
    <property type="entry name" value="WRKY_dom_sf"/>
</dbReference>
<evidence type="ECO:0000256" key="1">
    <source>
        <dbReference type="ARBA" id="ARBA00004123"/>
    </source>
</evidence>
<dbReference type="AlphaFoldDB" id="A0A7U0F6I9"/>
<reference evidence="8" key="1">
    <citation type="submission" date="2020-02" db="EMBL/GenBank/DDBJ databases">
        <title>The WRKY gene family in ramie (Boehmeria nivea L. Gaud): 26 BnWRKY genes expression analyses and overexpression of BnWRKY23 increased drought stress tolerance in Arabidopsis thaliana.</title>
        <authorList>
            <person name="Bao Y."/>
            <person name="Dai L."/>
            <person name="Liao Y."/>
            <person name="Huang X."/>
            <person name="Liu L."/>
            <person name="Peng D."/>
            <person name="Wang B."/>
        </authorList>
    </citation>
    <scope>NUCLEOTIDE SEQUENCE</scope>
</reference>